<dbReference type="EMBL" id="BPLR01018295">
    <property type="protein sequence ID" value="GIY98450.1"/>
    <property type="molecule type" value="Genomic_DNA"/>
</dbReference>
<proteinExistence type="predicted"/>
<gene>
    <name evidence="1" type="primary">AVEN_272577_1</name>
    <name evidence="1" type="ORF">CEXT_207601</name>
</gene>
<comment type="caution">
    <text evidence="1">The sequence shown here is derived from an EMBL/GenBank/DDBJ whole genome shotgun (WGS) entry which is preliminary data.</text>
</comment>
<organism evidence="1 2">
    <name type="scientific">Caerostris extrusa</name>
    <name type="common">Bark spider</name>
    <name type="synonym">Caerostris bankana</name>
    <dbReference type="NCBI Taxonomy" id="172846"/>
    <lineage>
        <taxon>Eukaryota</taxon>
        <taxon>Metazoa</taxon>
        <taxon>Ecdysozoa</taxon>
        <taxon>Arthropoda</taxon>
        <taxon>Chelicerata</taxon>
        <taxon>Arachnida</taxon>
        <taxon>Araneae</taxon>
        <taxon>Araneomorphae</taxon>
        <taxon>Entelegynae</taxon>
        <taxon>Araneoidea</taxon>
        <taxon>Araneidae</taxon>
        <taxon>Caerostris</taxon>
    </lineage>
</organism>
<protein>
    <submittedName>
        <fullName evidence="1">Uncharacterized protein</fullName>
    </submittedName>
</protein>
<dbReference type="Proteomes" id="UP001054945">
    <property type="component" value="Unassembled WGS sequence"/>
</dbReference>
<name>A0AAV4XW83_CAEEX</name>
<accession>A0AAV4XW83</accession>
<sequence length="328" mass="37487">MNFNSKIKALSPVKDERFHNAKGKIFEAKTPNCGVESFISLKKSVGRIKKVKRPSTDKIHTFHDETELDQVKMKVNNTNEKHIVSHKSSHSVSPPDKVQKAAIVNAIKSPVDESIKYNLPDITSVLPKHLTKETNLKIQPEVAFDENQSANTISISASDQQNQNKQSPINEIDGMKEIIELKHKTCDTYENIDIYKSSESWELDLNQDAILNLITNPLKKKSEILLESTRFALLQVELNFAFDPQLLKALDLHDTLYNRINNPGYIQSRSSIEPLNLCFRDIGYESERNPCLIETESKENIPTLYSSKIFEKKKKKFQIVPRKTKDSH</sequence>
<keyword evidence="2" id="KW-1185">Reference proteome</keyword>
<evidence type="ECO:0000313" key="2">
    <source>
        <dbReference type="Proteomes" id="UP001054945"/>
    </source>
</evidence>
<dbReference type="AlphaFoldDB" id="A0AAV4XW83"/>
<reference evidence="1 2" key="1">
    <citation type="submission" date="2021-06" db="EMBL/GenBank/DDBJ databases">
        <title>Caerostris extrusa draft genome.</title>
        <authorList>
            <person name="Kono N."/>
            <person name="Arakawa K."/>
        </authorList>
    </citation>
    <scope>NUCLEOTIDE SEQUENCE [LARGE SCALE GENOMIC DNA]</scope>
</reference>
<evidence type="ECO:0000313" key="1">
    <source>
        <dbReference type="EMBL" id="GIY98450.1"/>
    </source>
</evidence>